<accession>A0A6L2JAM8</accession>
<protein>
    <submittedName>
        <fullName evidence="1">Ribonuclease H-like domain-containing protein</fullName>
    </submittedName>
</protein>
<proteinExistence type="predicted"/>
<evidence type="ECO:0000313" key="1">
    <source>
        <dbReference type="EMBL" id="GEU34063.1"/>
    </source>
</evidence>
<gene>
    <name evidence="1" type="ORF">Tci_006041</name>
</gene>
<dbReference type="AlphaFoldDB" id="A0A6L2JAM8"/>
<sequence>MSSECNNITLAIRNSKSKIVCVICKQCLVTANHDVCMLNYVNDMNSVRKSKELGSKGSLASSRPSKPRTYLRWIPTGRIFAMCGKLTTFSNTKNKFDKSVCDNASTSNSSKPLSKGLLNSTSLLGRSTYCLDIGRILQFGSTPPLRFWKRIQALSMDSSVPFLNRRIISLKDEVPQPSKPIEHVAHEVVYKELDDRLATPNEASSLGTTSGGGPRCQKDVRDTIAQTRFENVFKLSYDSLLARGNTLQRYKDRLKLNEFIKLCTNLQSKVLDLEKTKTTQALEITSLKRIVKKLKKKQRRKIHDIDADEDITPVNNQDDAEMFDVNDLHGEEVFVEKEVTDKEVSVVGEVNAASIAITDSVAATITTDEITLAQALVEIKTSKPKAKGIVLQEPSESTTTTKTISSKQSQDNFFKTITRQETKTCKRERAQKELEANIALIEEWDDIQAKIDADYQMAERLQVEEQQELTDAKKSCIVYAILREEKKVLCNFRTKLVEGSLKRAGEVQTQESNKKQKVDDDKETAKLKELIKIILDKEDVAIDAIPLAVKSLKIEVIKNDATFPNIQVVEGVTAVMPITLVIDKAQRRLEVKARSTLMMGIPNGHQLKFNPIKDSKQLLEAIEKRFGGNAATKKTQRNRLKQQFENFSASSSEILD</sequence>
<comment type="caution">
    <text evidence="1">The sequence shown here is derived from an EMBL/GenBank/DDBJ whole genome shotgun (WGS) entry which is preliminary data.</text>
</comment>
<reference evidence="1" key="1">
    <citation type="journal article" date="2019" name="Sci. Rep.">
        <title>Draft genome of Tanacetum cinerariifolium, the natural source of mosquito coil.</title>
        <authorList>
            <person name="Yamashiro T."/>
            <person name="Shiraishi A."/>
            <person name="Satake H."/>
            <person name="Nakayama K."/>
        </authorList>
    </citation>
    <scope>NUCLEOTIDE SEQUENCE</scope>
</reference>
<organism evidence="1">
    <name type="scientific">Tanacetum cinerariifolium</name>
    <name type="common">Dalmatian daisy</name>
    <name type="synonym">Chrysanthemum cinerariifolium</name>
    <dbReference type="NCBI Taxonomy" id="118510"/>
    <lineage>
        <taxon>Eukaryota</taxon>
        <taxon>Viridiplantae</taxon>
        <taxon>Streptophyta</taxon>
        <taxon>Embryophyta</taxon>
        <taxon>Tracheophyta</taxon>
        <taxon>Spermatophyta</taxon>
        <taxon>Magnoliopsida</taxon>
        <taxon>eudicotyledons</taxon>
        <taxon>Gunneridae</taxon>
        <taxon>Pentapetalae</taxon>
        <taxon>asterids</taxon>
        <taxon>campanulids</taxon>
        <taxon>Asterales</taxon>
        <taxon>Asteraceae</taxon>
        <taxon>Asteroideae</taxon>
        <taxon>Anthemideae</taxon>
        <taxon>Anthemidinae</taxon>
        <taxon>Tanacetum</taxon>
    </lineage>
</organism>
<dbReference type="EMBL" id="BKCJ010000534">
    <property type="protein sequence ID" value="GEU34063.1"/>
    <property type="molecule type" value="Genomic_DNA"/>
</dbReference>
<name>A0A6L2JAM8_TANCI</name>